<dbReference type="AlphaFoldDB" id="A0A8J3VES9"/>
<protein>
    <submittedName>
        <fullName evidence="2">Uncharacterized protein</fullName>
    </submittedName>
</protein>
<keyword evidence="1" id="KW-1133">Transmembrane helix</keyword>
<gene>
    <name evidence="2" type="ORF">Rhe02_13500</name>
</gene>
<feature type="transmembrane region" description="Helical" evidence="1">
    <location>
        <begin position="67"/>
        <end position="88"/>
    </location>
</feature>
<name>A0A8J3VES9_9ACTN</name>
<feature type="transmembrane region" description="Helical" evidence="1">
    <location>
        <begin position="263"/>
        <end position="281"/>
    </location>
</feature>
<keyword evidence="1" id="KW-0472">Membrane</keyword>
<comment type="caution">
    <text evidence="2">The sequence shown here is derived from an EMBL/GenBank/DDBJ whole genome shotgun (WGS) entry which is preliminary data.</text>
</comment>
<dbReference type="EMBL" id="BONY01000006">
    <property type="protein sequence ID" value="GIH03283.1"/>
    <property type="molecule type" value="Genomic_DNA"/>
</dbReference>
<dbReference type="Proteomes" id="UP000612899">
    <property type="component" value="Unassembled WGS sequence"/>
</dbReference>
<evidence type="ECO:0000313" key="2">
    <source>
        <dbReference type="EMBL" id="GIH03283.1"/>
    </source>
</evidence>
<proteinExistence type="predicted"/>
<accession>A0A8J3VES9</accession>
<keyword evidence="1" id="KW-0812">Transmembrane</keyword>
<organism evidence="2 3">
    <name type="scientific">Rhizocola hellebori</name>
    <dbReference type="NCBI Taxonomy" id="1392758"/>
    <lineage>
        <taxon>Bacteria</taxon>
        <taxon>Bacillati</taxon>
        <taxon>Actinomycetota</taxon>
        <taxon>Actinomycetes</taxon>
        <taxon>Micromonosporales</taxon>
        <taxon>Micromonosporaceae</taxon>
        <taxon>Rhizocola</taxon>
    </lineage>
</organism>
<feature type="transmembrane region" description="Helical" evidence="1">
    <location>
        <begin position="193"/>
        <end position="213"/>
    </location>
</feature>
<feature type="transmembrane region" description="Helical" evidence="1">
    <location>
        <begin position="100"/>
        <end position="119"/>
    </location>
</feature>
<evidence type="ECO:0000256" key="1">
    <source>
        <dbReference type="SAM" id="Phobius"/>
    </source>
</evidence>
<sequence>MSRALVTAAARRWPDESQMRREWLAELDFLASQRGSLHALSYAVGLAFARPAQAPAIGFTWRTAGTAFFLLAGPASLLCLIVLVGLALGWMLPSLTGEDLSLALLGLIIVNALLAGLVGRWFGARSVMTGPAALAVAVGLSVIVSLLLVPTLAGEGIYYKEILAGVVVWAPGLVALLFLVAKTAQRRHSVRGVLGGLLAWLVVLDVAIVVEFWPRVGSVVPGAPELSVFVGEHAPMWFVYALTNNSFGVLNAYERFQVADDAVLMPHALLPFGVYAMFYAVTAIRRATEQSAVQTGS</sequence>
<reference evidence="2" key="1">
    <citation type="submission" date="2021-01" db="EMBL/GenBank/DDBJ databases">
        <title>Whole genome shotgun sequence of Rhizocola hellebori NBRC 109834.</title>
        <authorList>
            <person name="Komaki H."/>
            <person name="Tamura T."/>
        </authorList>
    </citation>
    <scope>NUCLEOTIDE SEQUENCE</scope>
    <source>
        <strain evidence="2">NBRC 109834</strain>
    </source>
</reference>
<keyword evidence="3" id="KW-1185">Reference proteome</keyword>
<evidence type="ECO:0000313" key="3">
    <source>
        <dbReference type="Proteomes" id="UP000612899"/>
    </source>
</evidence>
<feature type="transmembrane region" description="Helical" evidence="1">
    <location>
        <begin position="162"/>
        <end position="181"/>
    </location>
</feature>
<feature type="transmembrane region" description="Helical" evidence="1">
    <location>
        <begin position="131"/>
        <end position="150"/>
    </location>
</feature>